<gene>
    <name evidence="1" type="ORF">MEA186_30622</name>
</gene>
<organism evidence="1 2">
    <name type="scientific">Mesorhizobium amorphae CCNWGS0123</name>
    <dbReference type="NCBI Taxonomy" id="1082933"/>
    <lineage>
        <taxon>Bacteria</taxon>
        <taxon>Pseudomonadati</taxon>
        <taxon>Pseudomonadota</taxon>
        <taxon>Alphaproteobacteria</taxon>
        <taxon>Hyphomicrobiales</taxon>
        <taxon>Phyllobacteriaceae</taxon>
        <taxon>Mesorhizobium</taxon>
    </lineage>
</organism>
<sequence>MAFGERLPPLSGQTSRAKRFKQRTIIERMSVAQVPDVVRAATA</sequence>
<protein>
    <submittedName>
        <fullName evidence="1">Uncharacterized protein</fullName>
    </submittedName>
</protein>
<dbReference type="Proteomes" id="UP000002949">
    <property type="component" value="Unassembled WGS sequence"/>
</dbReference>
<accession>G6YJE7</accession>
<keyword evidence="2" id="KW-1185">Reference proteome</keyword>
<evidence type="ECO:0000313" key="1">
    <source>
        <dbReference type="EMBL" id="EHH05141.1"/>
    </source>
</evidence>
<dbReference type="AlphaFoldDB" id="G6YJE7"/>
<proteinExistence type="predicted"/>
<evidence type="ECO:0000313" key="2">
    <source>
        <dbReference type="Proteomes" id="UP000002949"/>
    </source>
</evidence>
<reference evidence="1 2" key="1">
    <citation type="journal article" date="2012" name="J. Bacteriol.">
        <title>Draft Genome Sequence of Plant Growth-Promoting Rhizobium Mesorhizobium amorphae, Isolated from Zinc-Lead Mine Tailings.</title>
        <authorList>
            <person name="Hao X."/>
            <person name="Lin Y."/>
            <person name="Johnstone L."/>
            <person name="Baltrus D.A."/>
            <person name="Miller S.J."/>
            <person name="Wei G."/>
            <person name="Rensing C."/>
        </authorList>
    </citation>
    <scope>NUCLEOTIDE SEQUENCE [LARGE SCALE GENOMIC DNA]</scope>
    <source>
        <strain evidence="1 2">CCNWGS0123</strain>
    </source>
</reference>
<dbReference type="PATRIC" id="fig|1082933.3.peg.5949"/>
<dbReference type="EMBL" id="AGSN01000217">
    <property type="protein sequence ID" value="EHH05141.1"/>
    <property type="molecule type" value="Genomic_DNA"/>
</dbReference>
<name>G6YJE7_9HYPH</name>